<evidence type="ECO:0000256" key="1">
    <source>
        <dbReference type="SAM" id="SignalP"/>
    </source>
</evidence>
<accession>A0A5J5HN13</accession>
<keyword evidence="1" id="KW-0732">Signal</keyword>
<dbReference type="OrthoDB" id="2878426at2"/>
<sequence length="143" mass="17123">MMLRIILMVLLLFFVTACNAENQTTKEDASASSYNREMTDEEQTYIDYILKEDYETLISITQNRESELKNDYYRIALGLKLYEEVEIRKKELDVTNEEIELRYSTILFMLDRVKFIPAEIKDKVKEVKKLSQYQKDYYANKQL</sequence>
<dbReference type="RefSeq" id="WP_150441273.1">
    <property type="nucleotide sequence ID" value="NZ_VYKL01000026.1"/>
</dbReference>
<dbReference type="AlphaFoldDB" id="A0A5J5HN13"/>
<keyword evidence="3" id="KW-1185">Reference proteome</keyword>
<comment type="caution">
    <text evidence="2">The sequence shown here is derived from an EMBL/GenBank/DDBJ whole genome shotgun (WGS) entry which is preliminary data.</text>
</comment>
<gene>
    <name evidence="2" type="ORF">F4V44_17380</name>
</gene>
<dbReference type="EMBL" id="VYKL01000026">
    <property type="protein sequence ID" value="KAA9021746.1"/>
    <property type="molecule type" value="Genomic_DNA"/>
</dbReference>
<dbReference type="PROSITE" id="PS51257">
    <property type="entry name" value="PROKAR_LIPOPROTEIN"/>
    <property type="match status" value="1"/>
</dbReference>
<protein>
    <submittedName>
        <fullName evidence="2">Uncharacterized protein</fullName>
    </submittedName>
</protein>
<feature type="signal peptide" evidence="1">
    <location>
        <begin position="1"/>
        <end position="20"/>
    </location>
</feature>
<proteinExistence type="predicted"/>
<reference evidence="2 3" key="1">
    <citation type="submission" date="2019-09" db="EMBL/GenBank/DDBJ databases">
        <title>Whole genome sequences of isolates from the Mars Exploration Rovers.</title>
        <authorList>
            <person name="Seuylemezian A."/>
            <person name="Vaishampayan P."/>
        </authorList>
    </citation>
    <scope>NUCLEOTIDE SEQUENCE [LARGE SCALE GENOMIC DNA]</scope>
    <source>
        <strain evidence="2 3">MER_TA_151</strain>
    </source>
</reference>
<feature type="chain" id="PRO_5039612723" evidence="1">
    <location>
        <begin position="21"/>
        <end position="143"/>
    </location>
</feature>
<name>A0A5J5HN13_9BACI</name>
<evidence type="ECO:0000313" key="2">
    <source>
        <dbReference type="EMBL" id="KAA9021746.1"/>
    </source>
</evidence>
<evidence type="ECO:0000313" key="3">
    <source>
        <dbReference type="Proteomes" id="UP000326671"/>
    </source>
</evidence>
<organism evidence="2 3">
    <name type="scientific">Niallia endozanthoxylica</name>
    <dbReference type="NCBI Taxonomy" id="2036016"/>
    <lineage>
        <taxon>Bacteria</taxon>
        <taxon>Bacillati</taxon>
        <taxon>Bacillota</taxon>
        <taxon>Bacilli</taxon>
        <taxon>Bacillales</taxon>
        <taxon>Bacillaceae</taxon>
        <taxon>Niallia</taxon>
    </lineage>
</organism>
<dbReference type="Proteomes" id="UP000326671">
    <property type="component" value="Unassembled WGS sequence"/>
</dbReference>